<evidence type="ECO:0000313" key="4">
    <source>
        <dbReference type="Proteomes" id="UP000317227"/>
    </source>
</evidence>
<dbReference type="RefSeq" id="YP_009623988.1">
    <property type="nucleotide sequence ID" value="NC_042116.1"/>
</dbReference>
<name>A0A2C9CXV8_9CAUD</name>
<evidence type="ECO:0000313" key="1">
    <source>
        <dbReference type="EMBL" id="SOK58655.1"/>
    </source>
</evidence>
<dbReference type="GeneID" id="40100796"/>
<gene>
    <name evidence="1" type="primary">g378</name>
</gene>
<dbReference type="KEGG" id="vg:40100796"/>
<dbReference type="EMBL" id="LT960551">
    <property type="protein sequence ID" value="SOK58655.1"/>
    <property type="molecule type" value="Genomic_DNA"/>
</dbReference>
<evidence type="ECO:0000313" key="3">
    <source>
        <dbReference type="Proteomes" id="UP000240931"/>
    </source>
</evidence>
<evidence type="ECO:0000313" key="2">
    <source>
        <dbReference type="EMBL" id="VUE36424.1"/>
    </source>
</evidence>
<proteinExistence type="predicted"/>
<keyword evidence="3" id="KW-1185">Reference proteome</keyword>
<reference evidence="2 4" key="3">
    <citation type="submission" date="2019-06" db="EMBL/GenBank/DDBJ databases">
        <authorList>
            <person name="Bower L."/>
            <person name="Leinonen R."/>
        </authorList>
    </citation>
    <scope>NUCLEOTIDE SEQUENCE [LARGE SCALE GENOMIC DNA]</scope>
</reference>
<sequence>MSTFTFTEIQIIDIWLSSSTKCSKLSSNETFINLKQHLYSTGNIRLEVGIDYRIMGNDFYTKQTSQVQEQIPQLIGMIEQIVSNVGFIKCSVSWK</sequence>
<organism evidence="1 3">
    <name type="scientific">Yersinia phage fHe-Yen9-04</name>
    <dbReference type="NCBI Taxonomy" id="2052742"/>
    <lineage>
        <taxon>Viruses</taxon>
        <taxon>Duplodnaviria</taxon>
        <taxon>Heunggongvirae</taxon>
        <taxon>Uroviricota</taxon>
        <taxon>Caudoviricetes</taxon>
        <taxon>Eneladusvirus</taxon>
        <taxon>Eneladusvirus Yen904</taxon>
    </lineage>
</organism>
<dbReference type="Proteomes" id="UP000240931">
    <property type="component" value="Segment"/>
</dbReference>
<reference evidence="1" key="2">
    <citation type="submission" date="2017-10" db="EMBL/GenBank/DDBJ databases">
        <authorList>
            <person name="Banno H."/>
            <person name="Chua N.-H."/>
        </authorList>
    </citation>
    <scope>NUCLEOTIDE SEQUENCE [LARGE SCALE GENOMIC DNA]</scope>
</reference>
<reference evidence="3" key="1">
    <citation type="submission" date="2017-10" db="EMBL/GenBank/DDBJ databases">
        <authorList>
            <person name="Skurnik M."/>
        </authorList>
    </citation>
    <scope>NUCLEOTIDE SEQUENCE [LARGE SCALE GENOMIC DNA]</scope>
</reference>
<dbReference type="Proteomes" id="UP000317227">
    <property type="component" value="Segment"/>
</dbReference>
<dbReference type="EMBL" id="LR596615">
    <property type="protein sequence ID" value="VUE36424.1"/>
    <property type="molecule type" value="Genomic_DNA"/>
</dbReference>
<accession>A0A2C9CXV8</accession>
<protein>
    <submittedName>
        <fullName evidence="1">Uncharacterized protein</fullName>
    </submittedName>
</protein>